<dbReference type="EMBL" id="AFZX01000105">
    <property type="protein sequence ID" value="EHL05253.1"/>
    <property type="molecule type" value="Genomic_DNA"/>
</dbReference>
<proteinExistence type="predicted"/>
<sequence>MVHPPKRKFNKRVKKEILLKEVLFPPKPCLCKAMNKDEKKGVNDNLSEIK</sequence>
<dbReference type="Proteomes" id="UP000004416">
    <property type="component" value="Unassembled WGS sequence"/>
</dbReference>
<evidence type="ECO:0000313" key="2">
    <source>
        <dbReference type="Proteomes" id="UP000004416"/>
    </source>
</evidence>
<name>G9XSN9_DESHA</name>
<dbReference type="PATRIC" id="fig|537010.4.peg.3727"/>
<dbReference type="AlphaFoldDB" id="G9XSN9"/>
<protein>
    <submittedName>
        <fullName evidence="1">Uncharacterized protein</fullName>
    </submittedName>
</protein>
<dbReference type="HOGENOM" id="CLU_3117125_0_0_9"/>
<evidence type="ECO:0000313" key="1">
    <source>
        <dbReference type="EMBL" id="EHL05253.1"/>
    </source>
</evidence>
<reference evidence="1 2" key="1">
    <citation type="submission" date="2011-08" db="EMBL/GenBank/DDBJ databases">
        <authorList>
            <person name="Weinstock G."/>
            <person name="Sodergren E."/>
            <person name="Clifton S."/>
            <person name="Fulton L."/>
            <person name="Fulton B."/>
            <person name="Courtney L."/>
            <person name="Fronick C."/>
            <person name="Harrison M."/>
            <person name="Strong C."/>
            <person name="Farmer C."/>
            <person name="Delahaunty K."/>
            <person name="Markovic C."/>
            <person name="Hall O."/>
            <person name="Minx P."/>
            <person name="Tomlinson C."/>
            <person name="Mitreva M."/>
            <person name="Hou S."/>
            <person name="Chen J."/>
            <person name="Wollam A."/>
            <person name="Pepin K.H."/>
            <person name="Johnson M."/>
            <person name="Bhonagiri V."/>
            <person name="Zhang X."/>
            <person name="Suruliraj S."/>
            <person name="Warren W."/>
            <person name="Chinwalla A."/>
            <person name="Mardis E.R."/>
            <person name="Wilson R.K."/>
        </authorList>
    </citation>
    <scope>NUCLEOTIDE SEQUENCE [LARGE SCALE GENOMIC DNA]</scope>
    <source>
        <strain evidence="1 2">DP7</strain>
    </source>
</reference>
<organism evidence="1 2">
    <name type="scientific">Desulfitobacterium hafniense DP7</name>
    <dbReference type="NCBI Taxonomy" id="537010"/>
    <lineage>
        <taxon>Bacteria</taxon>
        <taxon>Bacillati</taxon>
        <taxon>Bacillota</taxon>
        <taxon>Clostridia</taxon>
        <taxon>Eubacteriales</taxon>
        <taxon>Desulfitobacteriaceae</taxon>
        <taxon>Desulfitobacterium</taxon>
    </lineage>
</organism>
<accession>G9XSN9</accession>
<comment type="caution">
    <text evidence="1">The sequence shown here is derived from an EMBL/GenBank/DDBJ whole genome shotgun (WGS) entry which is preliminary data.</text>
</comment>
<gene>
    <name evidence="1" type="ORF">HMPREF0322_03987</name>
</gene>